<dbReference type="EMBL" id="UINC01004116">
    <property type="protein sequence ID" value="SVA11911.1"/>
    <property type="molecule type" value="Genomic_DNA"/>
</dbReference>
<dbReference type="AlphaFoldDB" id="A0A381T8R5"/>
<protein>
    <submittedName>
        <fullName evidence="1">Uncharacterized protein</fullName>
    </submittedName>
</protein>
<accession>A0A381T8R5</accession>
<gene>
    <name evidence="1" type="ORF">METZ01_LOCUS64765</name>
</gene>
<reference evidence="1" key="1">
    <citation type="submission" date="2018-05" db="EMBL/GenBank/DDBJ databases">
        <authorList>
            <person name="Lanie J.A."/>
            <person name="Ng W.-L."/>
            <person name="Kazmierczak K.M."/>
            <person name="Andrzejewski T.M."/>
            <person name="Davidsen T.M."/>
            <person name="Wayne K.J."/>
            <person name="Tettelin H."/>
            <person name="Glass J.I."/>
            <person name="Rusch D."/>
            <person name="Podicherti R."/>
            <person name="Tsui H.-C.T."/>
            <person name="Winkler M.E."/>
        </authorList>
    </citation>
    <scope>NUCLEOTIDE SEQUENCE</scope>
</reference>
<evidence type="ECO:0000313" key="1">
    <source>
        <dbReference type="EMBL" id="SVA11911.1"/>
    </source>
</evidence>
<proteinExistence type="predicted"/>
<name>A0A381T8R5_9ZZZZ</name>
<organism evidence="1">
    <name type="scientific">marine metagenome</name>
    <dbReference type="NCBI Taxonomy" id="408172"/>
    <lineage>
        <taxon>unclassified sequences</taxon>
        <taxon>metagenomes</taxon>
        <taxon>ecological metagenomes</taxon>
    </lineage>
</organism>
<sequence length="107" mass="11095">MANDFKNAHEQGITTIRDIYEAPAGKTTLLLELDVANVTTAIVSVTVTVTDASNSDTSTHLVKKAPLPTGGTLQVVSGQKVILEAGDKVQVMATGTCDVVAAVLEDV</sequence>